<organism evidence="1">
    <name type="scientific">termite gut metagenome</name>
    <dbReference type="NCBI Taxonomy" id="433724"/>
    <lineage>
        <taxon>unclassified sequences</taxon>
        <taxon>metagenomes</taxon>
        <taxon>organismal metagenomes</taxon>
    </lineage>
</organism>
<dbReference type="EMBL" id="SNRY01007196">
    <property type="protein sequence ID" value="KAA6310904.1"/>
    <property type="molecule type" value="Genomic_DNA"/>
</dbReference>
<gene>
    <name evidence="1" type="ORF">EZS27_037875</name>
</gene>
<comment type="caution">
    <text evidence="1">The sequence shown here is derived from an EMBL/GenBank/DDBJ whole genome shotgun (WGS) entry which is preliminary data.</text>
</comment>
<dbReference type="AlphaFoldDB" id="A0A5J4PQW2"/>
<evidence type="ECO:0000313" key="1">
    <source>
        <dbReference type="EMBL" id="KAA6310904.1"/>
    </source>
</evidence>
<protein>
    <submittedName>
        <fullName evidence="1">Uncharacterized protein</fullName>
    </submittedName>
</protein>
<sequence length="52" mass="6086">MTLVKYKTIGNRGFFDEHSIKEKLCEIGNPLEKIIAVVDFEMFRSLLETHML</sequence>
<feature type="non-terminal residue" evidence="1">
    <location>
        <position position="52"/>
    </location>
</feature>
<reference evidence="1" key="1">
    <citation type="submission" date="2019-03" db="EMBL/GenBank/DDBJ databases">
        <title>Single cell metagenomics reveals metabolic interactions within the superorganism composed of flagellate Streblomastix strix and complex community of Bacteroidetes bacteria on its surface.</title>
        <authorList>
            <person name="Treitli S.C."/>
            <person name="Kolisko M."/>
            <person name="Husnik F."/>
            <person name="Keeling P."/>
            <person name="Hampl V."/>
        </authorList>
    </citation>
    <scope>NUCLEOTIDE SEQUENCE</scope>
    <source>
        <strain evidence="1">STM</strain>
    </source>
</reference>
<proteinExistence type="predicted"/>
<name>A0A5J4PQW2_9ZZZZ</name>
<accession>A0A5J4PQW2</accession>